<gene>
    <name evidence="23" type="ORF">AAWM_07395</name>
</gene>
<dbReference type="Pfam" id="PF00271">
    <property type="entry name" value="Helicase_C"/>
    <property type="match status" value="1"/>
</dbReference>
<dbReference type="GO" id="GO:0005525">
    <property type="term" value="F:GTP binding"/>
    <property type="evidence" value="ECO:0007669"/>
    <property type="project" value="UniProtKB-KW"/>
</dbReference>
<dbReference type="CDD" id="cd00641">
    <property type="entry name" value="GTP_cyclohydro2"/>
    <property type="match status" value="1"/>
</dbReference>
<dbReference type="InterPro" id="IPR027417">
    <property type="entry name" value="P-loop_NTPase"/>
</dbReference>
<dbReference type="GO" id="GO:0051028">
    <property type="term" value="P:mRNA transport"/>
    <property type="evidence" value="ECO:0007669"/>
    <property type="project" value="UniProtKB-KW"/>
</dbReference>
<evidence type="ECO:0000256" key="12">
    <source>
        <dbReference type="ARBA" id="ARBA00023132"/>
    </source>
</evidence>
<keyword evidence="8" id="KW-0813">Transport</keyword>
<dbReference type="GO" id="GO:0003935">
    <property type="term" value="F:GTP cyclohydrolase II activity"/>
    <property type="evidence" value="ECO:0007669"/>
    <property type="project" value="InterPro"/>
</dbReference>
<evidence type="ECO:0000256" key="10">
    <source>
        <dbReference type="ARBA" id="ARBA00022884"/>
    </source>
</evidence>
<comment type="function">
    <text evidence="14">ATP-dependent RNA helicase associated with the nuclear pore complex and essential for mRNA export from the nucleus. May participate in a terminal step of mRNA export through the removal of proteins that accompany mRNA through the nucleopore complex. May also be involved in early transcription.</text>
</comment>
<keyword evidence="5" id="KW-0547">Nucleotide-binding</keyword>
<dbReference type="GO" id="GO:0005524">
    <property type="term" value="F:ATP binding"/>
    <property type="evidence" value="ECO:0007669"/>
    <property type="project" value="UniProtKB-KW"/>
</dbReference>
<dbReference type="Pfam" id="PF12471">
    <property type="entry name" value="GTP_CH_N"/>
    <property type="match status" value="1"/>
</dbReference>
<evidence type="ECO:0000256" key="3">
    <source>
        <dbReference type="ARBA" id="ARBA00008131"/>
    </source>
</evidence>
<reference evidence="23 24" key="1">
    <citation type="submission" date="2016-09" db="EMBL/GenBank/DDBJ databases">
        <title>Aspergillus awamori IFM 58123T.</title>
        <authorList>
            <person name="Kusuya Y."/>
            <person name="Shimizu M."/>
            <person name="Takahashi H."/>
            <person name="Yaguchi T."/>
        </authorList>
    </citation>
    <scope>NUCLEOTIDE SEQUENCE [LARGE SCALE GENOMIC DNA]</scope>
    <source>
        <strain evidence="23 24">IFM 58123</strain>
    </source>
</reference>
<feature type="domain" description="Helicase C-terminal" evidence="21">
    <location>
        <begin position="291"/>
        <end position="464"/>
    </location>
</feature>
<dbReference type="NCBIfam" id="NF005536">
    <property type="entry name" value="PRK07198.1"/>
    <property type="match status" value="1"/>
</dbReference>
<dbReference type="Gene3D" id="3.40.50.10990">
    <property type="entry name" value="GTP cyclohydrolase II"/>
    <property type="match status" value="1"/>
</dbReference>
<evidence type="ECO:0000256" key="19">
    <source>
        <dbReference type="SAM" id="MobiDB-lite"/>
    </source>
</evidence>
<feature type="compositionally biased region" description="Low complexity" evidence="19">
    <location>
        <begin position="593"/>
        <end position="606"/>
    </location>
</feature>
<dbReference type="PROSITE" id="PS51192">
    <property type="entry name" value="HELICASE_ATP_BIND_1"/>
    <property type="match status" value="1"/>
</dbReference>
<evidence type="ECO:0000256" key="8">
    <source>
        <dbReference type="ARBA" id="ARBA00022816"/>
    </source>
</evidence>
<dbReference type="PROSITE" id="PS51195">
    <property type="entry name" value="Q_MOTIF"/>
    <property type="match status" value="1"/>
</dbReference>
<comment type="subcellular location">
    <subcellularLocation>
        <location evidence="1">Nucleus membrane</location>
        <topology evidence="1">Peripheral membrane protein</topology>
        <orientation evidence="1">Cytoplasmic side</orientation>
    </subcellularLocation>
    <subcellularLocation>
        <location evidence="2">Nucleus</location>
        <location evidence="2">Nuclear pore complex</location>
    </subcellularLocation>
</comment>
<dbReference type="SUPFAM" id="SSF142695">
    <property type="entry name" value="RibA-like"/>
    <property type="match status" value="1"/>
</dbReference>
<dbReference type="Gene3D" id="3.40.50.300">
    <property type="entry name" value="P-loop containing nucleotide triphosphate hydrolases"/>
    <property type="match status" value="2"/>
</dbReference>
<dbReference type="PROSITE" id="PS51194">
    <property type="entry name" value="HELICASE_CTER"/>
    <property type="match status" value="1"/>
</dbReference>
<keyword evidence="8" id="KW-0509">mRNA transport</keyword>
<evidence type="ECO:0000256" key="9">
    <source>
        <dbReference type="ARBA" id="ARBA00022840"/>
    </source>
</evidence>
<dbReference type="EMBL" id="BDHI01000021">
    <property type="protein sequence ID" value="GCB24510.1"/>
    <property type="molecule type" value="Genomic_DNA"/>
</dbReference>
<evidence type="ECO:0000256" key="13">
    <source>
        <dbReference type="ARBA" id="ARBA00023134"/>
    </source>
</evidence>
<dbReference type="PANTHER" id="PTHR47259:SF2">
    <property type="entry name" value="URACIL-REGULATED PROTEIN 1"/>
    <property type="match status" value="1"/>
</dbReference>
<dbReference type="GO" id="GO:0003724">
    <property type="term" value="F:RNA helicase activity"/>
    <property type="evidence" value="ECO:0007669"/>
    <property type="project" value="UniProtKB-EC"/>
</dbReference>
<evidence type="ECO:0000256" key="16">
    <source>
        <dbReference type="ARBA" id="ARBA00038750"/>
    </source>
</evidence>
<dbReference type="InterPro" id="IPR014001">
    <property type="entry name" value="Helicase_ATP-bd"/>
</dbReference>
<keyword evidence="24" id="KW-1185">Reference proteome</keyword>
<feature type="domain" description="Helicase ATP-binding" evidence="20">
    <location>
        <begin position="107"/>
        <end position="280"/>
    </location>
</feature>
<feature type="region of interest" description="Disordered" evidence="19">
    <location>
        <begin position="1"/>
        <end position="49"/>
    </location>
</feature>
<comment type="caution">
    <text evidence="23">The sequence shown here is derived from an EMBL/GenBank/DDBJ whole genome shotgun (WGS) entry which is preliminary data.</text>
</comment>
<evidence type="ECO:0000256" key="2">
    <source>
        <dbReference type="ARBA" id="ARBA00004567"/>
    </source>
</evidence>
<dbReference type="Pfam" id="PF00925">
    <property type="entry name" value="GTP_cyclohydro2"/>
    <property type="match status" value="1"/>
</dbReference>
<keyword evidence="12" id="KW-0906">Nuclear pore complex</keyword>
<dbReference type="GO" id="GO:0005643">
    <property type="term" value="C:nuclear pore"/>
    <property type="evidence" value="ECO:0007669"/>
    <property type="project" value="UniProtKB-SubCell"/>
</dbReference>
<dbReference type="Proteomes" id="UP000286921">
    <property type="component" value="Unassembled WGS sequence"/>
</dbReference>
<name>A0A401KZ29_ASPAW</name>
<evidence type="ECO:0000256" key="4">
    <source>
        <dbReference type="ARBA" id="ARBA00012552"/>
    </source>
</evidence>
<dbReference type="InterPro" id="IPR001650">
    <property type="entry name" value="Helicase_C-like"/>
</dbReference>
<keyword evidence="10" id="KW-0694">RNA-binding</keyword>
<dbReference type="AlphaFoldDB" id="A0A401KZ29"/>
<evidence type="ECO:0000313" key="23">
    <source>
        <dbReference type="EMBL" id="GCB24510.1"/>
    </source>
</evidence>
<evidence type="ECO:0000256" key="18">
    <source>
        <dbReference type="PROSITE-ProRule" id="PRU00552"/>
    </source>
</evidence>
<dbReference type="Pfam" id="PF00270">
    <property type="entry name" value="DEAD"/>
    <property type="match status" value="1"/>
</dbReference>
<evidence type="ECO:0000256" key="1">
    <source>
        <dbReference type="ARBA" id="ARBA00004335"/>
    </source>
</evidence>
<evidence type="ECO:0000259" key="21">
    <source>
        <dbReference type="PROSITE" id="PS51194"/>
    </source>
</evidence>
<dbReference type="SUPFAM" id="SSF52540">
    <property type="entry name" value="P-loop containing nucleoside triphosphate hydrolases"/>
    <property type="match status" value="1"/>
</dbReference>
<comment type="catalytic activity">
    <reaction evidence="17">
        <text>ATP + H2O = ADP + phosphate + H(+)</text>
        <dbReference type="Rhea" id="RHEA:13065"/>
        <dbReference type="ChEBI" id="CHEBI:15377"/>
        <dbReference type="ChEBI" id="CHEBI:15378"/>
        <dbReference type="ChEBI" id="CHEBI:30616"/>
        <dbReference type="ChEBI" id="CHEBI:43474"/>
        <dbReference type="ChEBI" id="CHEBI:456216"/>
        <dbReference type="EC" id="3.6.4.13"/>
    </reaction>
</comment>
<dbReference type="GO" id="GO:0003723">
    <property type="term" value="F:RNA binding"/>
    <property type="evidence" value="ECO:0007669"/>
    <property type="project" value="UniProtKB-KW"/>
</dbReference>
<evidence type="ECO:0000256" key="14">
    <source>
        <dbReference type="ARBA" id="ARBA00037213"/>
    </source>
</evidence>
<sequence length="1029" mass="113165">MASEQPEAGSLADRITKPEESAPAEAPEQTEDIPQTDGAAAQQGGSDLHEPDYTVEVKLSDLQADPNNPLFSVKNFEDLGLDPRILQGLSAMNFRKPSKIQERALPLLLGNPAKNLVGQSQSGTGKTAAFVLNILSRLDLSSEQLQKTPQALILAPTRELARQIVGVIQVMGQFLDGLVIGTAVPADTGARPAKMECSVVVGTPGTVMDMIKRRIMIANKLRVLVLDEADNMLDQQGLGDQCIRVKALLPRDIQVVLFSATFPAHVHEYASKFAPQANEITLQHEELTVEGIKQLYLDCSNDEDKYQTLVNLYGLLTVGSSIIFVKTRASAQEIEKRMVAEGHTVASLTGGIEGSQRDAVIDQFRAGHAKVLITTNVLARGIDVSTVSMVINYDIPEIHQPGARQRQADFQTYLHRIGRTGRFGRVGVSISFVSNREEWEMLNQIQRYFNTNIQRIDTKDWDEVEEIIKKTIKSSRAQLGFRRPTGEGHVTQAGPVIRCPKDAAIRLIVEGGIRSHGIGRSFIGDDGRNSSLVALSPRFPAELQADRNEGSIIRIALGVIVHPQLDPYSFPASSSSIMLVTDTSIKPTSDEATPQSPTTPSSPTHSNSRYSTHIVLTTYPGQSGIDPIPLEWGAPDAKSRGPVVVSRSSALLKRRNAMGAHGGSYSIYNALAIAAGDLEPNFRPDLSNSQPTFNFPWQPAWADKTKIVSMDPWGHDIVNQFRDELSKGWDIRPTMAVTRANMNFAEIAEAVKEGKLEVDGSIVVDSSGEVRVTKVAVEPVWYLPGVAERFGVDEGTLRRTLFEHTGGSYPELITRPDLKIFLPPIGGLTVYIFGPPERVSDENVKLALRIHDECNGSDVFQSDICTCRPYLAFGIREAIREAQSGGSGVVIYFRKEGRALGEVIKYLVYNARKRGGDTADKYFTRTENIAGVRDMRFQALMPDILHWLGIKKIDRMLSMSNMKHDAIVESGIKILERIPIPDEMIPTDSRVEIDAKINAGYFTTGRNVTAEDLAAVRGRGWEKWEDITH</sequence>
<dbReference type="InterPro" id="IPR000629">
    <property type="entry name" value="RNA-helicase_DEAD-box_CS"/>
</dbReference>
<dbReference type="GO" id="GO:0031965">
    <property type="term" value="C:nuclear membrane"/>
    <property type="evidence" value="ECO:0007669"/>
    <property type="project" value="UniProtKB-SubCell"/>
</dbReference>
<dbReference type="InterPro" id="IPR011545">
    <property type="entry name" value="DEAD/DEAH_box_helicase_dom"/>
</dbReference>
<dbReference type="PROSITE" id="PS00039">
    <property type="entry name" value="DEAD_ATP_HELICASE"/>
    <property type="match status" value="1"/>
</dbReference>
<evidence type="ECO:0000256" key="5">
    <source>
        <dbReference type="ARBA" id="ARBA00022741"/>
    </source>
</evidence>
<dbReference type="CDD" id="cd18787">
    <property type="entry name" value="SF2_C_DEAD"/>
    <property type="match status" value="1"/>
</dbReference>
<keyword evidence="11" id="KW-0811">Translocation</keyword>
<dbReference type="GO" id="GO:0009231">
    <property type="term" value="P:riboflavin biosynthetic process"/>
    <property type="evidence" value="ECO:0007669"/>
    <property type="project" value="InterPro"/>
</dbReference>
<dbReference type="CDD" id="cd17963">
    <property type="entry name" value="DEADc_DDX19_DDX25"/>
    <property type="match status" value="1"/>
</dbReference>
<dbReference type="InterPro" id="IPR000926">
    <property type="entry name" value="RibA"/>
</dbReference>
<comment type="similarity">
    <text evidence="15">Belongs to the DEAD box helicase family. DDX19/DBP5 subfamily.</text>
</comment>
<keyword evidence="7 23" id="KW-0347">Helicase</keyword>
<keyword evidence="12" id="KW-0653">Protein transport</keyword>
<proteinExistence type="inferred from homology"/>
<accession>A0A401KZ29</accession>
<keyword evidence="6" id="KW-0378">Hydrolase</keyword>
<evidence type="ECO:0000256" key="7">
    <source>
        <dbReference type="ARBA" id="ARBA00022806"/>
    </source>
</evidence>
<dbReference type="EC" id="3.6.4.13" evidence="4"/>
<feature type="domain" description="DEAD-box RNA helicase Q" evidence="22">
    <location>
        <begin position="74"/>
        <end position="102"/>
    </location>
</feature>
<keyword evidence="12" id="KW-0539">Nucleus</keyword>
<dbReference type="FunFam" id="3.40.50.300:FF:000849">
    <property type="entry name" value="ATP-dependent RNA helicase DBP5"/>
    <property type="match status" value="1"/>
</dbReference>
<evidence type="ECO:0000313" key="24">
    <source>
        <dbReference type="Proteomes" id="UP000286921"/>
    </source>
</evidence>
<feature type="short sequence motif" description="Q motif" evidence="18">
    <location>
        <begin position="74"/>
        <end position="102"/>
    </location>
</feature>
<dbReference type="GO" id="GO:0015031">
    <property type="term" value="P:protein transport"/>
    <property type="evidence" value="ECO:0007669"/>
    <property type="project" value="UniProtKB-KW"/>
</dbReference>
<protein>
    <recommendedName>
        <fullName evidence="4">RNA helicase</fullName>
        <ecNumber evidence="4">3.6.4.13</ecNumber>
    </recommendedName>
</protein>
<evidence type="ECO:0000256" key="11">
    <source>
        <dbReference type="ARBA" id="ARBA00023010"/>
    </source>
</evidence>
<feature type="region of interest" description="Disordered" evidence="19">
    <location>
        <begin position="586"/>
        <end position="608"/>
    </location>
</feature>
<dbReference type="InterPro" id="IPR022163">
    <property type="entry name" value="GTP_CH_N"/>
</dbReference>
<dbReference type="InterPro" id="IPR036144">
    <property type="entry name" value="RibA-like_sf"/>
</dbReference>
<dbReference type="STRING" id="105351.A0A401KZ29"/>
<organism evidence="23 24">
    <name type="scientific">Aspergillus awamori</name>
    <name type="common">Black koji mold</name>
    <dbReference type="NCBI Taxonomy" id="105351"/>
    <lineage>
        <taxon>Eukaryota</taxon>
        <taxon>Fungi</taxon>
        <taxon>Dikarya</taxon>
        <taxon>Ascomycota</taxon>
        <taxon>Pezizomycotina</taxon>
        <taxon>Eurotiomycetes</taxon>
        <taxon>Eurotiomycetidae</taxon>
        <taxon>Eurotiales</taxon>
        <taxon>Aspergillaceae</taxon>
        <taxon>Aspergillus</taxon>
    </lineage>
</organism>
<evidence type="ECO:0000259" key="20">
    <source>
        <dbReference type="PROSITE" id="PS51192"/>
    </source>
</evidence>
<dbReference type="SMART" id="SM00487">
    <property type="entry name" value="DEXDc"/>
    <property type="match status" value="1"/>
</dbReference>
<evidence type="ECO:0000256" key="6">
    <source>
        <dbReference type="ARBA" id="ARBA00022801"/>
    </source>
</evidence>
<comment type="similarity">
    <text evidence="3">Belongs to the GTP cyclohydrolase II family.</text>
</comment>
<keyword evidence="13" id="KW-0342">GTP-binding</keyword>
<dbReference type="InterPro" id="IPR014014">
    <property type="entry name" value="RNA_helicase_DEAD_Q_motif"/>
</dbReference>
<keyword evidence="9" id="KW-0067">ATP-binding</keyword>
<dbReference type="InterPro" id="IPR032677">
    <property type="entry name" value="GTP_cyclohydro_II"/>
</dbReference>
<dbReference type="SMART" id="SM00490">
    <property type="entry name" value="HELICc"/>
    <property type="match status" value="1"/>
</dbReference>
<evidence type="ECO:0000259" key="22">
    <source>
        <dbReference type="PROSITE" id="PS51195"/>
    </source>
</evidence>
<evidence type="ECO:0000256" key="15">
    <source>
        <dbReference type="ARBA" id="ARBA00038143"/>
    </source>
</evidence>
<evidence type="ECO:0000256" key="17">
    <source>
        <dbReference type="ARBA" id="ARBA00047984"/>
    </source>
</evidence>
<dbReference type="PANTHER" id="PTHR47259">
    <property type="match status" value="1"/>
</dbReference>
<comment type="subunit">
    <text evidence="16">Associates with the nuclear pore complex.</text>
</comment>